<name>X1C6W1_9ZZZZ</name>
<dbReference type="SUPFAM" id="SSF69593">
    <property type="entry name" value="Glycerol-3-phosphate (1)-acyltransferase"/>
    <property type="match status" value="1"/>
</dbReference>
<sequence>EAKLTDEVQLKSMAAIIKFAVAADAPIIPIAIYTEQKTLFNIIPSTRLKMKIGTPINFDKRLNKDKFREERYKQAAEIIKIIDVLRLEGKEESEREEREREKEKAEKKNQ</sequence>
<evidence type="ECO:0000313" key="2">
    <source>
        <dbReference type="EMBL" id="GAG89017.1"/>
    </source>
</evidence>
<comment type="caution">
    <text evidence="2">The sequence shown here is derived from an EMBL/GenBank/DDBJ whole genome shotgun (WGS) entry which is preliminary data.</text>
</comment>
<reference evidence="2" key="1">
    <citation type="journal article" date="2014" name="Front. Microbiol.">
        <title>High frequency of phylogenetically diverse reductive dehalogenase-homologous genes in deep subseafloor sedimentary metagenomes.</title>
        <authorList>
            <person name="Kawai M."/>
            <person name="Futagami T."/>
            <person name="Toyoda A."/>
            <person name="Takaki Y."/>
            <person name="Nishi S."/>
            <person name="Hori S."/>
            <person name="Arai W."/>
            <person name="Tsubouchi T."/>
            <person name="Morono Y."/>
            <person name="Uchiyama I."/>
            <person name="Ito T."/>
            <person name="Fujiyama A."/>
            <person name="Inagaki F."/>
            <person name="Takami H."/>
        </authorList>
    </citation>
    <scope>NUCLEOTIDE SEQUENCE</scope>
    <source>
        <strain evidence="2">Expedition CK06-06</strain>
    </source>
</reference>
<dbReference type="AlphaFoldDB" id="X1C6W1"/>
<organism evidence="2">
    <name type="scientific">marine sediment metagenome</name>
    <dbReference type="NCBI Taxonomy" id="412755"/>
    <lineage>
        <taxon>unclassified sequences</taxon>
        <taxon>metagenomes</taxon>
        <taxon>ecological metagenomes</taxon>
    </lineage>
</organism>
<feature type="non-terminal residue" evidence="2">
    <location>
        <position position="1"/>
    </location>
</feature>
<gene>
    <name evidence="2" type="ORF">S01H4_27057</name>
</gene>
<evidence type="ECO:0008006" key="3">
    <source>
        <dbReference type="Google" id="ProtNLM"/>
    </source>
</evidence>
<proteinExistence type="predicted"/>
<accession>X1C6W1</accession>
<protein>
    <recommendedName>
        <fullName evidence="3">Phospholipid/glycerol acyltransferase domain-containing protein</fullName>
    </recommendedName>
</protein>
<evidence type="ECO:0000256" key="1">
    <source>
        <dbReference type="SAM" id="MobiDB-lite"/>
    </source>
</evidence>
<dbReference type="EMBL" id="BART01013147">
    <property type="protein sequence ID" value="GAG89017.1"/>
    <property type="molecule type" value="Genomic_DNA"/>
</dbReference>
<feature type="region of interest" description="Disordered" evidence="1">
    <location>
        <begin position="90"/>
        <end position="110"/>
    </location>
</feature>